<dbReference type="Proteomes" id="UP000019140">
    <property type="component" value="Unassembled WGS sequence"/>
</dbReference>
<name>W4MBW0_9BACT</name>
<evidence type="ECO:0000259" key="1">
    <source>
        <dbReference type="SMART" id="SM00953"/>
    </source>
</evidence>
<dbReference type="EMBL" id="AZHX01000364">
    <property type="protein sequence ID" value="ETX07814.1"/>
    <property type="molecule type" value="Genomic_DNA"/>
</dbReference>
<dbReference type="HOGENOM" id="CLU_133611_0_1_7"/>
<reference evidence="2 3" key="1">
    <citation type="journal article" date="2014" name="Nature">
        <title>An environmental bacterial taxon with a large and distinct metabolic repertoire.</title>
        <authorList>
            <person name="Wilson M.C."/>
            <person name="Mori T."/>
            <person name="Ruckert C."/>
            <person name="Uria A.R."/>
            <person name="Helf M.J."/>
            <person name="Takada K."/>
            <person name="Gernert C."/>
            <person name="Steffens U.A."/>
            <person name="Heycke N."/>
            <person name="Schmitt S."/>
            <person name="Rinke C."/>
            <person name="Helfrich E.J."/>
            <person name="Brachmann A.O."/>
            <person name="Gurgui C."/>
            <person name="Wakimoto T."/>
            <person name="Kracht M."/>
            <person name="Crusemann M."/>
            <person name="Hentschel U."/>
            <person name="Abe I."/>
            <person name="Matsunaga S."/>
            <person name="Kalinowski J."/>
            <person name="Takeyama H."/>
            <person name="Piel J."/>
        </authorList>
    </citation>
    <scope>NUCLEOTIDE SEQUENCE [LARGE SCALE GENOMIC DNA]</scope>
    <source>
        <strain evidence="3">TSY2</strain>
    </source>
</reference>
<proteinExistence type="predicted"/>
<evidence type="ECO:0000313" key="2">
    <source>
        <dbReference type="EMBL" id="ETX07814.1"/>
    </source>
</evidence>
<keyword evidence="3" id="KW-1185">Reference proteome</keyword>
<sequence>MKAYRICQTRYIDTAFEGTGSARAGGRWNAIGQAVVYLAEHRGTAALELMVHTPKSALKTMRFSIFEVDIPDDLIAVVDVVTWPIGWDSIPETNASIRIGSEWYEARETLALKVPSVIVHHESNVLLNPAHPDFAQVRIEPPEPFVFDDRLSR</sequence>
<feature type="domain" description="RES" evidence="1">
    <location>
        <begin position="15"/>
        <end position="141"/>
    </location>
</feature>
<dbReference type="AlphaFoldDB" id="W4MBW0"/>
<organism evidence="2 3">
    <name type="scientific">Candidatus Entotheonella gemina</name>
    <dbReference type="NCBI Taxonomy" id="1429439"/>
    <lineage>
        <taxon>Bacteria</taxon>
        <taxon>Pseudomonadati</taxon>
        <taxon>Nitrospinota/Tectimicrobiota group</taxon>
        <taxon>Candidatus Tectimicrobiota</taxon>
        <taxon>Candidatus Entotheonellia</taxon>
        <taxon>Candidatus Entotheonellales</taxon>
        <taxon>Candidatus Entotheonellaceae</taxon>
        <taxon>Candidatus Entotheonella</taxon>
    </lineage>
</organism>
<dbReference type="Pfam" id="PF08808">
    <property type="entry name" value="RES"/>
    <property type="match status" value="1"/>
</dbReference>
<comment type="caution">
    <text evidence="2">The sequence shown here is derived from an EMBL/GenBank/DDBJ whole genome shotgun (WGS) entry which is preliminary data.</text>
</comment>
<dbReference type="SMART" id="SM00953">
    <property type="entry name" value="RES"/>
    <property type="match status" value="1"/>
</dbReference>
<dbReference type="InterPro" id="IPR014914">
    <property type="entry name" value="RES_dom"/>
</dbReference>
<accession>W4MBW0</accession>
<protein>
    <recommendedName>
        <fullName evidence="1">RES domain-containing protein</fullName>
    </recommendedName>
</protein>
<evidence type="ECO:0000313" key="3">
    <source>
        <dbReference type="Proteomes" id="UP000019140"/>
    </source>
</evidence>
<gene>
    <name evidence="2" type="ORF">ETSY2_09010</name>
</gene>